<keyword evidence="4" id="KW-1185">Reference proteome</keyword>
<name>A0A4U5PA62_STECR</name>
<evidence type="ECO:0000259" key="2">
    <source>
        <dbReference type="Pfam" id="PF10277"/>
    </source>
</evidence>
<dbReference type="Pfam" id="PF10277">
    <property type="entry name" value="Frag1"/>
    <property type="match status" value="1"/>
</dbReference>
<protein>
    <recommendedName>
        <fullName evidence="2">CWH43-like N-terminal domain-containing protein</fullName>
    </recommendedName>
</protein>
<reference evidence="3 4" key="1">
    <citation type="journal article" date="2015" name="Genome Biol.">
        <title>Comparative genomics of Steinernema reveals deeply conserved gene regulatory networks.</title>
        <authorList>
            <person name="Dillman A.R."/>
            <person name="Macchietto M."/>
            <person name="Porter C.F."/>
            <person name="Rogers A."/>
            <person name="Williams B."/>
            <person name="Antoshechkin I."/>
            <person name="Lee M.M."/>
            <person name="Goodwin Z."/>
            <person name="Lu X."/>
            <person name="Lewis E.E."/>
            <person name="Goodrich-Blair H."/>
            <person name="Stock S.P."/>
            <person name="Adams B.J."/>
            <person name="Sternberg P.W."/>
            <person name="Mortazavi A."/>
        </authorList>
    </citation>
    <scope>NUCLEOTIDE SEQUENCE [LARGE SCALE GENOMIC DNA]</scope>
    <source>
        <strain evidence="3 4">ALL</strain>
    </source>
</reference>
<feature type="domain" description="CWH43-like N-terminal" evidence="2">
    <location>
        <begin position="18"/>
        <end position="238"/>
    </location>
</feature>
<proteinExistence type="predicted"/>
<organism evidence="3 4">
    <name type="scientific">Steinernema carpocapsae</name>
    <name type="common">Entomopathogenic nematode</name>
    <dbReference type="NCBI Taxonomy" id="34508"/>
    <lineage>
        <taxon>Eukaryota</taxon>
        <taxon>Metazoa</taxon>
        <taxon>Ecdysozoa</taxon>
        <taxon>Nematoda</taxon>
        <taxon>Chromadorea</taxon>
        <taxon>Rhabditida</taxon>
        <taxon>Tylenchina</taxon>
        <taxon>Panagrolaimomorpha</taxon>
        <taxon>Strongyloidoidea</taxon>
        <taxon>Steinernematidae</taxon>
        <taxon>Steinernema</taxon>
    </lineage>
</organism>
<dbReference type="OrthoDB" id="68581at2759"/>
<gene>
    <name evidence="3" type="ORF">L596_007502</name>
</gene>
<evidence type="ECO:0000256" key="1">
    <source>
        <dbReference type="SAM" id="Phobius"/>
    </source>
</evidence>
<dbReference type="GO" id="GO:0006506">
    <property type="term" value="P:GPI anchor biosynthetic process"/>
    <property type="evidence" value="ECO:0007669"/>
    <property type="project" value="TreeGrafter"/>
</dbReference>
<accession>A0A4U5PA62</accession>
<keyword evidence="1" id="KW-0472">Membrane</keyword>
<feature type="transmembrane region" description="Helical" evidence="1">
    <location>
        <begin position="140"/>
        <end position="162"/>
    </location>
</feature>
<dbReference type="GO" id="GO:0005789">
    <property type="term" value="C:endoplasmic reticulum membrane"/>
    <property type="evidence" value="ECO:0007669"/>
    <property type="project" value="TreeGrafter"/>
</dbReference>
<sequence length="256" mass="29402">MSKGVRVRELFRFSPTAIFLVGFLPPLCGAVAAISIALLQHREQISNYNWQCGRAFLPSLSRIINLPLERTFWQLFTLFHIPMRVIEVAIGFTRYNRLRSVDCKHIWLHNLARYVYVICGTMELIFLIGLSAVGERESGFVHVICFYVFGFFGLGFFIANTICHANSLYHLQPYGQTSYNLKLIIGTAYVISVPILLGSFLLYWRKCISIMYEIFALSEYIDVFLNIAFHGCAFLDIRYKVVFSVKHVSPVKSIFP</sequence>
<comment type="caution">
    <text evidence="3">The sequence shown here is derived from an EMBL/GenBank/DDBJ whole genome shotgun (WGS) entry which is preliminary data.</text>
</comment>
<dbReference type="STRING" id="34508.A0A4U5PA62"/>
<dbReference type="PANTHER" id="PTHR12892">
    <property type="entry name" value="FGF RECEPTOR ACTIVATING PROTEIN 1"/>
    <property type="match status" value="1"/>
</dbReference>
<keyword evidence="1" id="KW-1133">Transmembrane helix</keyword>
<dbReference type="EMBL" id="AZBU02000002">
    <property type="protein sequence ID" value="TKR92953.1"/>
    <property type="molecule type" value="Genomic_DNA"/>
</dbReference>
<dbReference type="AlphaFoldDB" id="A0A4U5PA62"/>
<dbReference type="InterPro" id="IPR019402">
    <property type="entry name" value="CWH43_N"/>
</dbReference>
<feature type="transmembrane region" description="Helical" evidence="1">
    <location>
        <begin position="183"/>
        <end position="204"/>
    </location>
</feature>
<reference evidence="3 4" key="2">
    <citation type="journal article" date="2019" name="G3 (Bethesda)">
        <title>Hybrid Assembly of the Genome of the Entomopathogenic Nematode Steinernema carpocapsae Identifies the X-Chromosome.</title>
        <authorList>
            <person name="Serra L."/>
            <person name="Macchietto M."/>
            <person name="Macias-Munoz A."/>
            <person name="McGill C.J."/>
            <person name="Rodriguez I.M."/>
            <person name="Rodriguez B."/>
            <person name="Murad R."/>
            <person name="Mortazavi A."/>
        </authorList>
    </citation>
    <scope>NUCLEOTIDE SEQUENCE [LARGE SCALE GENOMIC DNA]</scope>
    <source>
        <strain evidence="3 4">ALL</strain>
    </source>
</reference>
<dbReference type="PANTHER" id="PTHR12892:SF9">
    <property type="entry name" value="POST-GPI ATTACHMENT TO PROTEINS FACTOR 2-LIKE"/>
    <property type="match status" value="1"/>
</dbReference>
<dbReference type="InterPro" id="IPR039545">
    <property type="entry name" value="PGAP2"/>
</dbReference>
<feature type="transmembrane region" description="Helical" evidence="1">
    <location>
        <begin position="114"/>
        <end position="134"/>
    </location>
</feature>
<feature type="transmembrane region" description="Helical" evidence="1">
    <location>
        <begin position="16"/>
        <end position="39"/>
    </location>
</feature>
<evidence type="ECO:0000313" key="4">
    <source>
        <dbReference type="Proteomes" id="UP000298663"/>
    </source>
</evidence>
<dbReference type="GO" id="GO:0000139">
    <property type="term" value="C:Golgi membrane"/>
    <property type="evidence" value="ECO:0007669"/>
    <property type="project" value="InterPro"/>
</dbReference>
<dbReference type="Proteomes" id="UP000298663">
    <property type="component" value="Unassembled WGS sequence"/>
</dbReference>
<evidence type="ECO:0000313" key="3">
    <source>
        <dbReference type="EMBL" id="TKR92953.1"/>
    </source>
</evidence>
<keyword evidence="1" id="KW-0812">Transmembrane</keyword>